<keyword evidence="5" id="KW-0963">Cytoplasm</keyword>
<dbReference type="FunFam" id="3.40.50.2000:FF:000003">
    <property type="entry name" value="Alpha-1,4 glucan phosphorylase"/>
    <property type="match status" value="1"/>
</dbReference>
<dbReference type="GO" id="GO:0030170">
    <property type="term" value="F:pyridoxal phosphate binding"/>
    <property type="evidence" value="ECO:0007669"/>
    <property type="project" value="InterPro"/>
</dbReference>
<dbReference type="PANTHER" id="PTHR11468:SF25">
    <property type="entry name" value="MALTODEXTRIN PHOSPHORYLASE"/>
    <property type="match status" value="1"/>
</dbReference>
<dbReference type="EC" id="2.4.1.1" evidence="13"/>
<evidence type="ECO:0000256" key="10">
    <source>
        <dbReference type="ARBA" id="ARBA00023277"/>
    </source>
</evidence>
<dbReference type="Gene3D" id="3.40.50.2000">
    <property type="entry name" value="Glycogen Phosphorylase B"/>
    <property type="match status" value="2"/>
</dbReference>
<evidence type="ECO:0000313" key="15">
    <source>
        <dbReference type="EMBL" id="AWI09794.1"/>
    </source>
</evidence>
<name>A0A2U8E5F5_9BACT</name>
<dbReference type="PIRSF" id="PIRSF000460">
    <property type="entry name" value="Pprylas_GlgP"/>
    <property type="match status" value="1"/>
</dbReference>
<feature type="compositionally biased region" description="Polar residues" evidence="14">
    <location>
        <begin position="32"/>
        <end position="41"/>
    </location>
</feature>
<comment type="similarity">
    <text evidence="4 13">Belongs to the glycogen phosphorylase family.</text>
</comment>
<evidence type="ECO:0000313" key="16">
    <source>
        <dbReference type="Proteomes" id="UP000244896"/>
    </source>
</evidence>
<dbReference type="GO" id="GO:0005980">
    <property type="term" value="P:glycogen catabolic process"/>
    <property type="evidence" value="ECO:0007669"/>
    <property type="project" value="TreeGrafter"/>
</dbReference>
<keyword evidence="10 13" id="KW-0119">Carbohydrate metabolism</keyword>
<dbReference type="Proteomes" id="UP000244896">
    <property type="component" value="Chromosome"/>
</dbReference>
<comment type="function">
    <text evidence="11">Phosphorylase is an important allosteric enzyme in carbohydrate metabolism. Enzymes from different sources differ in their regulatory mechanisms and in their natural substrates. However, all known phosphorylases share catalytic and structural properties.</text>
</comment>
<dbReference type="KEGG" id="elut:CKA38_11520"/>
<evidence type="ECO:0000256" key="12">
    <source>
        <dbReference type="PIRSR" id="PIRSR000460-1"/>
    </source>
</evidence>
<dbReference type="GO" id="GO:0005737">
    <property type="term" value="C:cytoplasm"/>
    <property type="evidence" value="ECO:0007669"/>
    <property type="project" value="UniProtKB-SubCell"/>
</dbReference>
<dbReference type="Pfam" id="PF00343">
    <property type="entry name" value="Phosphorylase"/>
    <property type="match status" value="1"/>
</dbReference>
<evidence type="ECO:0000256" key="7">
    <source>
        <dbReference type="ARBA" id="ARBA00022676"/>
    </source>
</evidence>
<gene>
    <name evidence="15" type="ORF">CKA38_11520</name>
</gene>
<organism evidence="15 16">
    <name type="scientific">Ereboglobus luteus</name>
    <dbReference type="NCBI Taxonomy" id="1796921"/>
    <lineage>
        <taxon>Bacteria</taxon>
        <taxon>Pseudomonadati</taxon>
        <taxon>Verrucomicrobiota</taxon>
        <taxon>Opitutia</taxon>
        <taxon>Opitutales</taxon>
        <taxon>Opitutaceae</taxon>
        <taxon>Ereboglobus</taxon>
    </lineage>
</organism>
<dbReference type="InterPro" id="IPR011833">
    <property type="entry name" value="Glycg_phsphrylas"/>
</dbReference>
<dbReference type="AlphaFoldDB" id="A0A2U8E5F5"/>
<comment type="catalytic activity">
    <reaction evidence="1 13">
        <text>[(1-&gt;4)-alpha-D-glucosyl](n) + phosphate = [(1-&gt;4)-alpha-D-glucosyl](n-1) + alpha-D-glucose 1-phosphate</text>
        <dbReference type="Rhea" id="RHEA:41732"/>
        <dbReference type="Rhea" id="RHEA-COMP:9584"/>
        <dbReference type="Rhea" id="RHEA-COMP:9586"/>
        <dbReference type="ChEBI" id="CHEBI:15444"/>
        <dbReference type="ChEBI" id="CHEBI:43474"/>
        <dbReference type="ChEBI" id="CHEBI:58601"/>
        <dbReference type="EC" id="2.4.1.1"/>
    </reaction>
</comment>
<evidence type="ECO:0000256" key="14">
    <source>
        <dbReference type="SAM" id="MobiDB-lite"/>
    </source>
</evidence>
<feature type="compositionally biased region" description="Polar residues" evidence="14">
    <location>
        <begin position="1"/>
        <end position="16"/>
    </location>
</feature>
<proteinExistence type="inferred from homology"/>
<accession>A0A2U8E5F5</accession>
<evidence type="ECO:0000256" key="4">
    <source>
        <dbReference type="ARBA" id="ARBA00006047"/>
    </source>
</evidence>
<feature type="region of interest" description="Disordered" evidence="14">
    <location>
        <begin position="1"/>
        <end position="41"/>
    </location>
</feature>
<dbReference type="SUPFAM" id="SSF53756">
    <property type="entry name" value="UDP-Glycosyltransferase/glycogen phosphorylase"/>
    <property type="match status" value="1"/>
</dbReference>
<dbReference type="PANTHER" id="PTHR11468">
    <property type="entry name" value="GLYCOGEN PHOSPHORYLASE"/>
    <property type="match status" value="1"/>
</dbReference>
<dbReference type="CDD" id="cd04300">
    <property type="entry name" value="GT35_Glycogen_Phosphorylase"/>
    <property type="match status" value="1"/>
</dbReference>
<evidence type="ECO:0000256" key="8">
    <source>
        <dbReference type="ARBA" id="ARBA00022679"/>
    </source>
</evidence>
<evidence type="ECO:0000256" key="3">
    <source>
        <dbReference type="ARBA" id="ARBA00004496"/>
    </source>
</evidence>
<dbReference type="EMBL" id="CP023004">
    <property type="protein sequence ID" value="AWI09794.1"/>
    <property type="molecule type" value="Genomic_DNA"/>
</dbReference>
<evidence type="ECO:0000256" key="5">
    <source>
        <dbReference type="ARBA" id="ARBA00022490"/>
    </source>
</evidence>
<dbReference type="PROSITE" id="PS00102">
    <property type="entry name" value="PHOSPHORYLASE"/>
    <property type="match status" value="1"/>
</dbReference>
<reference evidence="15 16" key="1">
    <citation type="journal article" date="2018" name="Syst. Appl. Microbiol.">
        <title>Ereboglobus luteus gen. nov. sp. nov. from cockroach guts, and new insights into the oxygen relationship of the genera Opitutus and Didymococcus (Verrucomicrobia: Opitutaceae).</title>
        <authorList>
            <person name="Tegtmeier D."/>
            <person name="Belitz A."/>
            <person name="Radek R."/>
            <person name="Heimerl T."/>
            <person name="Brune A."/>
        </authorList>
    </citation>
    <scope>NUCLEOTIDE SEQUENCE [LARGE SCALE GENOMIC DNA]</scope>
    <source>
        <strain evidence="15 16">Ho45</strain>
    </source>
</reference>
<dbReference type="InterPro" id="IPR035090">
    <property type="entry name" value="Pyridoxal_P_attach_site"/>
</dbReference>
<evidence type="ECO:0000256" key="6">
    <source>
        <dbReference type="ARBA" id="ARBA00022533"/>
    </source>
</evidence>
<keyword evidence="9 12" id="KW-0663">Pyridoxal phosphate</keyword>
<keyword evidence="8 13" id="KW-0808">Transferase</keyword>
<dbReference type="NCBIfam" id="TIGR02093">
    <property type="entry name" value="P_ylase"/>
    <property type="match status" value="1"/>
</dbReference>
<evidence type="ECO:0000256" key="1">
    <source>
        <dbReference type="ARBA" id="ARBA00001275"/>
    </source>
</evidence>
<evidence type="ECO:0000256" key="9">
    <source>
        <dbReference type="ARBA" id="ARBA00022898"/>
    </source>
</evidence>
<keyword evidence="6" id="KW-0021">Allosteric enzyme</keyword>
<protein>
    <recommendedName>
        <fullName evidence="13">Alpha-1,4 glucan phosphorylase</fullName>
        <ecNumber evidence="13">2.4.1.1</ecNumber>
    </recommendedName>
</protein>
<evidence type="ECO:0000256" key="2">
    <source>
        <dbReference type="ARBA" id="ARBA00001933"/>
    </source>
</evidence>
<dbReference type="RefSeq" id="WP_108825608.1">
    <property type="nucleotide sequence ID" value="NZ_CP023004.1"/>
</dbReference>
<feature type="modified residue" description="N6-(pyridoxal phosphate)lysine" evidence="12">
    <location>
        <position position="700"/>
    </location>
</feature>
<evidence type="ECO:0000256" key="11">
    <source>
        <dbReference type="ARBA" id="ARBA00025174"/>
    </source>
</evidence>
<evidence type="ECO:0000256" key="13">
    <source>
        <dbReference type="RuleBase" id="RU000587"/>
    </source>
</evidence>
<keyword evidence="7 13" id="KW-0328">Glycosyltransferase</keyword>
<keyword evidence="16" id="KW-1185">Reference proteome</keyword>
<sequence>MATNSKKQKSTASGKTAASKDASWPNSPCPSPETTSPFDATSTGKFKQAIFRHLTYTLARDLHSAQPHDWWIATSLAVREHILSRMISTQAVHNRDNVRRLYYFSLEYLMGRLTESNLYNTGLYDAAREAIKDPDIPVDFETILNEESDMGLGNGGLGRLAACFLDSLATLDLPAIGYGIYYEFGLFRQAFVNGSQVEHPDSWMMGGTPWGIARPENKVTIQIKGRVENVFDDRGNYRPRWVNTDAIIGIPHDIPVAGYDTNTVNFLRLWSSQSASEFDLAAFNSGGYVEAVREKAVTETISKVLYPNDKTENGKELRLIQQYFFVACSLRDIMRRHFRNPENSWDNFPSKIAIQLNDTHPAVAIAELMRILLDEEEMQWEKAWGIVTKVFAYTNHTLLPEALEKWSVGLFDRVLPRHLQIIYAINDRLLRLVEARWPGDDGKKRDCSLIEENGGKSVRMANLSVVASHAVNGVAALHTALLKKQLFPQYDELFPGRFQNKTNGITPRRWLLDCNPRLSKLITSTLGTDHWACDLDLLRGLETHADKSEFQKAFMEVKRDNKNELAAIIKADCQIEVSPDALFDVQIKRLHEYKRQHLNLLHILALYRRILQNPNLDIVPRVFVFGAKAAPGYDLAKNIIRAINVIGAHINADTRIGGKIKVAFLPNYRVSLAEKIIPAADLSEQISTAGKEASGTGNMKLALNGALTIGTLDGANVEIKEEVGDENIFIFGMNVDEVEALRAKGYNPWNYYNADEELRAIIDWIGSDYFTPGEHGAFAPLHNSLLNGGDPFMVLADFRAYSDAHEKVDALYRDKAKWARAAILNTARVGKFSSDRTIREYAKDIWSLPAIKT</sequence>
<dbReference type="InterPro" id="IPR000811">
    <property type="entry name" value="Glyco_trans_35"/>
</dbReference>
<comment type="subcellular location">
    <subcellularLocation>
        <location evidence="3">Cytoplasm</location>
    </subcellularLocation>
</comment>
<dbReference type="OrthoDB" id="9760804at2"/>
<dbReference type="GO" id="GO:0008184">
    <property type="term" value="F:glycogen phosphorylase activity"/>
    <property type="evidence" value="ECO:0007669"/>
    <property type="project" value="InterPro"/>
</dbReference>
<dbReference type="FunFam" id="3.40.50.2000:FF:000153">
    <property type="entry name" value="Alpha-1,4 glucan phosphorylase"/>
    <property type="match status" value="1"/>
</dbReference>
<comment type="function">
    <text evidence="13">Allosteric enzyme that catalyzes the rate-limiting step in glycogen catabolism, the phosphorolytic cleavage of glycogen to produce glucose-1-phosphate, and plays a central role in maintaining cellular and organismal glucose homeostasis.</text>
</comment>
<comment type="cofactor">
    <cofactor evidence="2 13">
        <name>pyridoxal 5'-phosphate</name>
        <dbReference type="ChEBI" id="CHEBI:597326"/>
    </cofactor>
</comment>